<dbReference type="Proteomes" id="UP001147746">
    <property type="component" value="Unassembled WGS sequence"/>
</dbReference>
<gene>
    <name evidence="3" type="ORF">N7476_002906</name>
</gene>
<comment type="similarity">
    <text evidence="1">Belongs to the tpcK family.</text>
</comment>
<keyword evidence="4" id="KW-1185">Reference proteome</keyword>
<evidence type="ECO:0000313" key="3">
    <source>
        <dbReference type="EMBL" id="KAJ5324306.1"/>
    </source>
</evidence>
<evidence type="ECO:0000313" key="4">
    <source>
        <dbReference type="Proteomes" id="UP001147746"/>
    </source>
</evidence>
<dbReference type="AlphaFoldDB" id="A0A9W9Q8M9"/>
<dbReference type="EMBL" id="JAPZBO010000002">
    <property type="protein sequence ID" value="KAJ5324306.1"/>
    <property type="molecule type" value="Genomic_DNA"/>
</dbReference>
<accession>A0A9W9Q8M9</accession>
<sequence length="139" mass="15371">MPIKVLTYAYRKHGISLGFQRALRSARRIFEGYSIFGDESPLSHKRSYIARYTIDSSTEGVTNTRNASTPARAIVGQQSDFDFDAYAELMSEDQIAYDAFLAKVFFPEAAAEIAADEEKSHGKSKLAIVTSGDVFATTK</sequence>
<proteinExistence type="inferred from homology"/>
<feature type="domain" description="EthD" evidence="2">
    <location>
        <begin position="42"/>
        <end position="119"/>
    </location>
</feature>
<reference evidence="3" key="2">
    <citation type="journal article" date="2023" name="IMA Fungus">
        <title>Comparative genomic study of the Penicillium genus elucidates a diverse pangenome and 15 lateral gene transfer events.</title>
        <authorList>
            <person name="Petersen C."/>
            <person name="Sorensen T."/>
            <person name="Nielsen M.R."/>
            <person name="Sondergaard T.E."/>
            <person name="Sorensen J.L."/>
            <person name="Fitzpatrick D.A."/>
            <person name="Frisvad J.C."/>
            <person name="Nielsen K.L."/>
        </authorList>
    </citation>
    <scope>NUCLEOTIDE SEQUENCE</scope>
    <source>
        <strain evidence="3">IBT 21472</strain>
    </source>
</reference>
<evidence type="ECO:0000256" key="1">
    <source>
        <dbReference type="ARBA" id="ARBA00005986"/>
    </source>
</evidence>
<organism evidence="3 4">
    <name type="scientific">Penicillium atrosanguineum</name>
    <dbReference type="NCBI Taxonomy" id="1132637"/>
    <lineage>
        <taxon>Eukaryota</taxon>
        <taxon>Fungi</taxon>
        <taxon>Dikarya</taxon>
        <taxon>Ascomycota</taxon>
        <taxon>Pezizomycotina</taxon>
        <taxon>Eurotiomycetes</taxon>
        <taxon>Eurotiomycetidae</taxon>
        <taxon>Eurotiales</taxon>
        <taxon>Aspergillaceae</taxon>
        <taxon>Penicillium</taxon>
    </lineage>
</organism>
<dbReference type="Pfam" id="PF07110">
    <property type="entry name" value="EthD"/>
    <property type="match status" value="1"/>
</dbReference>
<comment type="caution">
    <text evidence="3">The sequence shown here is derived from an EMBL/GenBank/DDBJ whole genome shotgun (WGS) entry which is preliminary data.</text>
</comment>
<protein>
    <recommendedName>
        <fullName evidence="2">EthD domain-containing protein</fullName>
    </recommendedName>
</protein>
<dbReference type="InterPro" id="IPR009799">
    <property type="entry name" value="EthD_dom"/>
</dbReference>
<name>A0A9W9Q8M9_9EURO</name>
<dbReference type="OrthoDB" id="2519291at2759"/>
<reference evidence="3" key="1">
    <citation type="submission" date="2022-12" db="EMBL/GenBank/DDBJ databases">
        <authorList>
            <person name="Petersen C."/>
        </authorList>
    </citation>
    <scope>NUCLEOTIDE SEQUENCE</scope>
    <source>
        <strain evidence="3">IBT 21472</strain>
    </source>
</reference>
<dbReference type="GO" id="GO:0016491">
    <property type="term" value="F:oxidoreductase activity"/>
    <property type="evidence" value="ECO:0007669"/>
    <property type="project" value="InterPro"/>
</dbReference>
<evidence type="ECO:0000259" key="2">
    <source>
        <dbReference type="Pfam" id="PF07110"/>
    </source>
</evidence>